<evidence type="ECO:0000256" key="1">
    <source>
        <dbReference type="SAM" id="MobiDB-lite"/>
    </source>
</evidence>
<dbReference type="RefSeq" id="XP_067753778.1">
    <property type="nucleotide sequence ID" value="XM_067897621.1"/>
</dbReference>
<evidence type="ECO:0000313" key="4">
    <source>
        <dbReference type="Proteomes" id="UP000674318"/>
    </source>
</evidence>
<organism evidence="3 4">
    <name type="scientific">Porcisia hertigi</name>
    <dbReference type="NCBI Taxonomy" id="2761500"/>
    <lineage>
        <taxon>Eukaryota</taxon>
        <taxon>Discoba</taxon>
        <taxon>Euglenozoa</taxon>
        <taxon>Kinetoplastea</taxon>
        <taxon>Metakinetoplastina</taxon>
        <taxon>Trypanosomatida</taxon>
        <taxon>Trypanosomatidae</taxon>
        <taxon>Leishmaniinae</taxon>
        <taxon>Porcisia</taxon>
    </lineage>
</organism>
<evidence type="ECO:0000259" key="2">
    <source>
        <dbReference type="PROSITE" id="PS51321"/>
    </source>
</evidence>
<dbReference type="EMBL" id="JAFJZO010000035">
    <property type="protein sequence ID" value="KAG5492994.1"/>
    <property type="molecule type" value="Genomic_DNA"/>
</dbReference>
<comment type="caution">
    <text evidence="3">The sequence shown here is derived from an EMBL/GenBank/DDBJ whole genome shotgun (WGS) entry which is preliminary data.</text>
</comment>
<dbReference type="InterPro" id="IPR003618">
    <property type="entry name" value="TFIIS_cen_dom"/>
</dbReference>
<evidence type="ECO:0000313" key="3">
    <source>
        <dbReference type="EMBL" id="KAG5492994.1"/>
    </source>
</evidence>
<sequence length="235" mass="25745">MSDSEWGSDSGASNTEANVASALSMHLVKLMSSRLPSRVTHRRCAPTPVGGASSTRAALSSSSRATGEATRSQTRIDVCSVIRQALSQSQAQCPSANVDDIASRVAAALRQCGEGGDVARAVTRALADPLNEKLRESVLTGRLSPEELVALDELSLLSHTERERLERARQARLDQYSVEYFDRLNNTVTHMFTCPACESRECYAHFRSTDFVKWQGDDETPTLLRCCKCSLSFRQ</sequence>
<dbReference type="InterPro" id="IPR036575">
    <property type="entry name" value="TFIIS_cen_dom_sf"/>
</dbReference>
<dbReference type="PROSITE" id="PS51321">
    <property type="entry name" value="TFIIS_CENTRAL"/>
    <property type="match status" value="1"/>
</dbReference>
<accession>A0A836KZS6</accession>
<feature type="domain" description="TFIIS central" evidence="2">
    <location>
        <begin position="74"/>
        <end position="184"/>
    </location>
</feature>
<dbReference type="Proteomes" id="UP000674318">
    <property type="component" value="Chromosome 35"/>
</dbReference>
<feature type="region of interest" description="Disordered" evidence="1">
    <location>
        <begin position="36"/>
        <end position="70"/>
    </location>
</feature>
<dbReference type="Pfam" id="PF07500">
    <property type="entry name" value="TFIIS_M"/>
    <property type="match status" value="1"/>
</dbReference>
<name>A0A836KZS6_9TRYP</name>
<dbReference type="Gene3D" id="1.10.472.30">
    <property type="entry name" value="Transcription elongation factor S-II, central domain"/>
    <property type="match status" value="1"/>
</dbReference>
<dbReference type="OrthoDB" id="44867at2759"/>
<dbReference type="KEGG" id="phet:94287698"/>
<feature type="compositionally biased region" description="Low complexity" evidence="1">
    <location>
        <begin position="52"/>
        <end position="66"/>
    </location>
</feature>
<protein>
    <recommendedName>
        <fullName evidence="2">TFIIS central domain-containing protein</fullName>
    </recommendedName>
</protein>
<dbReference type="AlphaFoldDB" id="A0A836KZS6"/>
<dbReference type="GeneID" id="94287698"/>
<dbReference type="GO" id="GO:0006351">
    <property type="term" value="P:DNA-templated transcription"/>
    <property type="evidence" value="ECO:0007669"/>
    <property type="project" value="InterPro"/>
</dbReference>
<gene>
    <name evidence="3" type="ORF">JKF63_01575</name>
</gene>
<reference evidence="3 4" key="1">
    <citation type="submission" date="2021-02" db="EMBL/GenBank/DDBJ databases">
        <title>Porcisia hertigi Genome sequencing and assembly.</title>
        <authorList>
            <person name="Almutairi H."/>
            <person name="Gatherer D."/>
        </authorList>
    </citation>
    <scope>NUCLEOTIDE SEQUENCE [LARGE SCALE GENOMIC DNA]</scope>
    <source>
        <strain evidence="3 4">C119</strain>
    </source>
</reference>
<keyword evidence="4" id="KW-1185">Reference proteome</keyword>
<proteinExistence type="predicted"/>
<dbReference type="SUPFAM" id="SSF46942">
    <property type="entry name" value="Elongation factor TFIIS domain 2"/>
    <property type="match status" value="1"/>
</dbReference>